<feature type="domain" description="G-patch" evidence="2">
    <location>
        <begin position="12"/>
        <end position="58"/>
    </location>
</feature>
<evidence type="ECO:0000313" key="4">
    <source>
        <dbReference type="EMBL" id="GJQ13173.1"/>
    </source>
</evidence>
<feature type="compositionally biased region" description="Basic and acidic residues" evidence="1">
    <location>
        <begin position="80"/>
        <end position="93"/>
    </location>
</feature>
<feature type="region of interest" description="Disordered" evidence="1">
    <location>
        <begin position="80"/>
        <end position="128"/>
    </location>
</feature>
<gene>
    <name evidence="3" type="ORF">GpartN1_g2620.t1</name>
    <name evidence="4" type="ORF">GpartN1_g4964.t1</name>
</gene>
<name>A0A9C7PUR7_9RHOD</name>
<reference evidence="3" key="1">
    <citation type="journal article" date="2022" name="Proc. Natl. Acad. Sci. U.S.A.">
        <title>Life cycle and functional genomics of the unicellular red alga Galdieria for elucidating algal and plant evolution and industrial use.</title>
        <authorList>
            <person name="Hirooka S."/>
            <person name="Itabashi T."/>
            <person name="Ichinose T.M."/>
            <person name="Onuma R."/>
            <person name="Fujiwara T."/>
            <person name="Yamashita S."/>
            <person name="Jong L.W."/>
            <person name="Tomita R."/>
            <person name="Iwane A.H."/>
            <person name="Miyagishima S.Y."/>
        </authorList>
    </citation>
    <scope>NUCLEOTIDE SEQUENCE</scope>
    <source>
        <strain evidence="3">NBRC 102759</strain>
    </source>
</reference>
<accession>A0A9C7PUR7</accession>
<keyword evidence="5" id="KW-1185">Reference proteome</keyword>
<dbReference type="GO" id="GO:0003676">
    <property type="term" value="F:nucleic acid binding"/>
    <property type="evidence" value="ECO:0007669"/>
    <property type="project" value="InterPro"/>
</dbReference>
<dbReference type="SMART" id="SM00443">
    <property type="entry name" value="G_patch"/>
    <property type="match status" value="1"/>
</dbReference>
<evidence type="ECO:0000313" key="5">
    <source>
        <dbReference type="Proteomes" id="UP001061958"/>
    </source>
</evidence>
<evidence type="ECO:0000313" key="3">
    <source>
        <dbReference type="EMBL" id="GJQ10829.1"/>
    </source>
</evidence>
<comment type="caution">
    <text evidence="3">The sequence shown here is derived from an EMBL/GenBank/DDBJ whole genome shotgun (WGS) entry which is preliminary data.</text>
</comment>
<dbReference type="PANTHER" id="PTHR23149">
    <property type="entry name" value="G PATCH DOMAIN CONTAINING PROTEIN"/>
    <property type="match status" value="1"/>
</dbReference>
<dbReference type="EMBL" id="BQMJ01000041">
    <property type="protein sequence ID" value="GJQ13173.1"/>
    <property type="molecule type" value="Genomic_DNA"/>
</dbReference>
<evidence type="ECO:0000256" key="1">
    <source>
        <dbReference type="SAM" id="MobiDB-lite"/>
    </source>
</evidence>
<evidence type="ECO:0000259" key="2">
    <source>
        <dbReference type="PROSITE" id="PS50174"/>
    </source>
</evidence>
<feature type="compositionally biased region" description="Basic residues" evidence="1">
    <location>
        <begin position="94"/>
        <end position="128"/>
    </location>
</feature>
<proteinExistence type="predicted"/>
<protein>
    <recommendedName>
        <fullName evidence="2">G-patch domain-containing protein</fullName>
    </recommendedName>
</protein>
<dbReference type="Pfam" id="PF01585">
    <property type="entry name" value="G-patch"/>
    <property type="match status" value="1"/>
</dbReference>
<dbReference type="PROSITE" id="PS50174">
    <property type="entry name" value="G_PATCH"/>
    <property type="match status" value="1"/>
</dbReference>
<reference evidence="3" key="2">
    <citation type="submission" date="2022-01" db="EMBL/GenBank/DDBJ databases">
        <authorList>
            <person name="Hirooka S."/>
            <person name="Miyagishima S.Y."/>
        </authorList>
    </citation>
    <scope>NUCLEOTIDE SEQUENCE</scope>
    <source>
        <strain evidence="3">NBRC 102759</strain>
    </source>
</reference>
<organism evidence="3 5">
    <name type="scientific">Galdieria partita</name>
    <dbReference type="NCBI Taxonomy" id="83374"/>
    <lineage>
        <taxon>Eukaryota</taxon>
        <taxon>Rhodophyta</taxon>
        <taxon>Bangiophyceae</taxon>
        <taxon>Galdieriales</taxon>
        <taxon>Galdieriaceae</taxon>
        <taxon>Galdieria</taxon>
    </lineage>
</organism>
<dbReference type="Proteomes" id="UP001061958">
    <property type="component" value="Unassembled WGS sequence"/>
</dbReference>
<sequence>MTTTTIQDKYEQYGLGAKLLYKCGWQHGQKLGKFEQGLSKPISVVKRQDRVGLGAEQKTVWNDLWWERYLSEAINKNLERFEKSDKETNGKLSKEKKKQRKSTRSKKHKEKAFKKGNKKKRLHKLENS</sequence>
<dbReference type="EMBL" id="BQMJ01000018">
    <property type="protein sequence ID" value="GJQ10829.1"/>
    <property type="molecule type" value="Genomic_DNA"/>
</dbReference>
<dbReference type="AlphaFoldDB" id="A0A9C7PUR7"/>
<dbReference type="OrthoDB" id="29523at2759"/>
<dbReference type="InterPro" id="IPR050656">
    <property type="entry name" value="PINX1"/>
</dbReference>
<dbReference type="InterPro" id="IPR000467">
    <property type="entry name" value="G_patch_dom"/>
</dbReference>